<dbReference type="InterPro" id="IPR027417">
    <property type="entry name" value="P-loop_NTPase"/>
</dbReference>
<dbReference type="InterPro" id="IPR041102">
    <property type="entry name" value="UvrA_inter"/>
</dbReference>
<protein>
    <recommendedName>
        <fullName evidence="15 17">UvrABC system protein A</fullName>
        <shortName evidence="17">UvrA protein</shortName>
    </recommendedName>
    <alternativeName>
        <fullName evidence="16 17">Excinuclease ABC subunit A</fullName>
    </alternativeName>
</protein>
<dbReference type="Pfam" id="PF17755">
    <property type="entry name" value="UvrA_DNA-bind"/>
    <property type="match status" value="1"/>
</dbReference>
<evidence type="ECO:0000256" key="10">
    <source>
        <dbReference type="ARBA" id="ARBA00022840"/>
    </source>
</evidence>
<dbReference type="HAMAP" id="MF_00205">
    <property type="entry name" value="UvrA"/>
    <property type="match status" value="1"/>
</dbReference>
<comment type="subunit">
    <text evidence="17">Forms a heterotetramer with UvrB during the search for lesions.</text>
</comment>
<dbReference type="Pfam" id="PF17760">
    <property type="entry name" value="UvrA_inter"/>
    <property type="match status" value="1"/>
</dbReference>
<keyword evidence="20" id="KW-0378">Hydrolase</keyword>
<dbReference type="InterPro" id="IPR003593">
    <property type="entry name" value="AAA+_ATPase"/>
</dbReference>
<dbReference type="RefSeq" id="WP_032120339.1">
    <property type="nucleotide sequence ID" value="NZ_JACOOO010000037.1"/>
</dbReference>
<evidence type="ECO:0000259" key="19">
    <source>
        <dbReference type="PROSITE" id="PS50893"/>
    </source>
</evidence>
<dbReference type="InterPro" id="IPR017871">
    <property type="entry name" value="ABC_transporter-like_CS"/>
</dbReference>
<accession>A0ABR7DFY5</accession>
<evidence type="ECO:0000256" key="8">
    <source>
        <dbReference type="ARBA" id="ARBA00022771"/>
    </source>
</evidence>
<evidence type="ECO:0000256" key="3">
    <source>
        <dbReference type="ARBA" id="ARBA00022723"/>
    </source>
</evidence>
<evidence type="ECO:0000256" key="16">
    <source>
        <dbReference type="ARBA" id="ARBA00042156"/>
    </source>
</evidence>
<gene>
    <name evidence="17 20" type="primary">uvrA</name>
    <name evidence="20" type="ORF">H8S20_15870</name>
</gene>
<evidence type="ECO:0000256" key="7">
    <source>
        <dbReference type="ARBA" id="ARBA00022769"/>
    </source>
</evidence>
<dbReference type="SMART" id="SM00382">
    <property type="entry name" value="AAA"/>
    <property type="match status" value="1"/>
</dbReference>
<evidence type="ECO:0000256" key="13">
    <source>
        <dbReference type="ARBA" id="ARBA00023204"/>
    </source>
</evidence>
<evidence type="ECO:0000256" key="5">
    <source>
        <dbReference type="ARBA" id="ARBA00022741"/>
    </source>
</evidence>
<feature type="binding site" evidence="17">
    <location>
        <begin position="32"/>
        <end position="39"/>
    </location>
    <ligand>
        <name>ATP</name>
        <dbReference type="ChEBI" id="CHEBI:30616"/>
    </ligand>
</feature>
<feature type="binding site" evidence="17">
    <location>
        <begin position="641"/>
        <end position="648"/>
    </location>
    <ligand>
        <name>ATP</name>
        <dbReference type="ChEBI" id="CHEBI:30616"/>
    </ligand>
</feature>
<name>A0ABR7DFY5_9CLOT</name>
<comment type="similarity">
    <text evidence="14 17">Belongs to the ABC transporter superfamily. UvrA family.</text>
</comment>
<evidence type="ECO:0000256" key="17">
    <source>
        <dbReference type="HAMAP-Rule" id="MF_00205"/>
    </source>
</evidence>
<evidence type="ECO:0000313" key="20">
    <source>
        <dbReference type="EMBL" id="MBC5630340.1"/>
    </source>
</evidence>
<proteinExistence type="inferred from homology"/>
<dbReference type="Proteomes" id="UP000596929">
    <property type="component" value="Unassembled WGS sequence"/>
</dbReference>
<sequence>MKDKIIVKGARVHNLKNVSLEIPRDKLIVFTGLSGSGKSSLAFDTLYAEGQRRYVESLSAYARQFLGQMNKPDVDYIEGLSPAISIDQKTTSKNPRSTVGTITEIYDYLRLLYARIGIPHCPKCGKIITQQTVDQIVDRVMDLGEKTKIQVLAPIVRGKKGTHEKLLDNIKKNGYVRARVDGEIYELAEDEIKLEKNKKHNIEAVVDRLIIKEGIEGRLTDSIEAAFKLADGLVVINIIGGKDILFSENFACPDCGISINELEPRLFSFNTPFGKCDRCDGLGTLIELDPNLVIPNRELSIMEGAIATWGEGRLKEDSWTFAILKALAKEYDIDLNRPVKELSKKELDLILYGTNGKKLTVEYVKDGVKSKYLYSYEGELNALERRYRETNSDLIKGEIEQYMSNNKCPKCKGARLNNEALAVTIGDKNIYEFTTLSIKEELEFINKVELSDKEKVISEQVLKEIKSRLNFLLNVGLDYLNLARSSGTLSGGESQRIRLATQIGSALMGVLYILDEPSIGLHQRDNDRLIETLKNLRDVGNTVIVVEHDEDTMREADFIVDIGPRAGEHGGEIIAAGPVDVIKECKESITGQYLTGKKEVKVPEVRREGNGNFITVTGAKENNLKNVSVKIPLGVLTMITGVSGSGKSTLVNEILYKGLNRIINKSKNPVGQHKEITGFENIDKIIDIDQSPIGRTPRSNPATYTGTFDIIRELFSQTTEAKMRGYKPGRFSFNVKGGRCEACTGDGIIKIEMQFLSDVYVPCEVCKGKRYNRETLEVKYKGKNIDDILNMTVEEALEFFENIPRIKNKIQTLYDVGLGYIRLGQPSTQLSGGEAQRIKLAFELSKRSTGKTLYILDEPTTGLHVDDVNRLVEILQRLVDAGNTVVVIEHNLDMIKCADYIVDLGPEGGDKGGTIIATGTPEEIAKVDKSYTGKYLKKILR</sequence>
<keyword evidence="2 17" id="KW-0963">Cytoplasm</keyword>
<keyword evidence="18" id="KW-0175">Coiled coil</keyword>
<dbReference type="PROSITE" id="PS50893">
    <property type="entry name" value="ABC_TRANSPORTER_2"/>
    <property type="match status" value="1"/>
</dbReference>
<evidence type="ECO:0000256" key="1">
    <source>
        <dbReference type="ARBA" id="ARBA00004496"/>
    </source>
</evidence>
<dbReference type="NCBIfam" id="TIGR00630">
    <property type="entry name" value="uvra"/>
    <property type="match status" value="1"/>
</dbReference>
<dbReference type="Gene3D" id="3.30.1490.20">
    <property type="entry name" value="ATP-grasp fold, A domain"/>
    <property type="match status" value="1"/>
</dbReference>
<feature type="domain" description="ABC transporter" evidence="19">
    <location>
        <begin position="600"/>
        <end position="937"/>
    </location>
</feature>
<evidence type="ECO:0000256" key="14">
    <source>
        <dbReference type="ARBA" id="ARBA00038000"/>
    </source>
</evidence>
<keyword evidence="5 17" id="KW-0547">Nucleotide-binding</keyword>
<dbReference type="CDD" id="cd03270">
    <property type="entry name" value="ABC_UvrA_I"/>
    <property type="match status" value="1"/>
</dbReference>
<dbReference type="Gene3D" id="1.20.1580.10">
    <property type="entry name" value="ABC transporter ATPase like domain"/>
    <property type="match status" value="2"/>
</dbReference>
<dbReference type="InterPro" id="IPR004602">
    <property type="entry name" value="UvrA"/>
</dbReference>
<dbReference type="SUPFAM" id="SSF52540">
    <property type="entry name" value="P-loop containing nucleoside triphosphate hydrolases"/>
    <property type="match status" value="3"/>
</dbReference>
<dbReference type="InterPro" id="IPR003439">
    <property type="entry name" value="ABC_transporter-like_ATP-bd"/>
</dbReference>
<comment type="caution">
    <text evidence="20">The sequence shown here is derived from an EMBL/GenBank/DDBJ whole genome shotgun (WGS) entry which is preliminary data.</text>
</comment>
<evidence type="ECO:0000256" key="6">
    <source>
        <dbReference type="ARBA" id="ARBA00022763"/>
    </source>
</evidence>
<comment type="function">
    <text evidence="17">The UvrABC repair system catalyzes the recognition and processing of DNA lesions. UvrA is an ATPase and a DNA-binding protein. A damage recognition complex composed of 2 UvrA and 2 UvrB subunits scans DNA for abnormalities. When the presence of a lesion has been verified by UvrB, the UvrA molecules dissociate.</text>
</comment>
<dbReference type="Gene3D" id="1.10.8.280">
    <property type="entry name" value="ABC transporter ATPase domain-like"/>
    <property type="match status" value="1"/>
</dbReference>
<comment type="subcellular location">
    <subcellularLocation>
        <location evidence="1 17">Cytoplasm</location>
    </subcellularLocation>
</comment>
<dbReference type="NCBIfam" id="NF001503">
    <property type="entry name" value="PRK00349.1"/>
    <property type="match status" value="1"/>
</dbReference>
<feature type="zinc finger region" description="C4-type" evidence="17">
    <location>
        <begin position="252"/>
        <end position="279"/>
    </location>
</feature>
<dbReference type="InterPro" id="IPR041552">
    <property type="entry name" value="UvrA_DNA-bd"/>
</dbReference>
<keyword evidence="21" id="KW-1185">Reference proteome</keyword>
<dbReference type="PROSITE" id="PS00211">
    <property type="entry name" value="ABC_TRANSPORTER_1"/>
    <property type="match status" value="1"/>
</dbReference>
<dbReference type="PANTHER" id="PTHR43152:SF3">
    <property type="entry name" value="UVRABC SYSTEM PROTEIN A"/>
    <property type="match status" value="1"/>
</dbReference>
<dbReference type="GO" id="GO:0016787">
    <property type="term" value="F:hydrolase activity"/>
    <property type="evidence" value="ECO:0007669"/>
    <property type="project" value="UniProtKB-KW"/>
</dbReference>
<evidence type="ECO:0000256" key="4">
    <source>
        <dbReference type="ARBA" id="ARBA00022737"/>
    </source>
</evidence>
<keyword evidence="7 17" id="KW-0228">DNA excision</keyword>
<evidence type="ECO:0000256" key="2">
    <source>
        <dbReference type="ARBA" id="ARBA00022490"/>
    </source>
</evidence>
<dbReference type="EMBL" id="JACOOO010000037">
    <property type="protein sequence ID" value="MBC5630340.1"/>
    <property type="molecule type" value="Genomic_DNA"/>
</dbReference>
<evidence type="ECO:0000256" key="11">
    <source>
        <dbReference type="ARBA" id="ARBA00022881"/>
    </source>
</evidence>
<reference evidence="20 21" key="1">
    <citation type="submission" date="2020-08" db="EMBL/GenBank/DDBJ databases">
        <title>Genome public.</title>
        <authorList>
            <person name="Liu C."/>
            <person name="Sun Q."/>
        </authorList>
    </citation>
    <scope>NUCLEOTIDE SEQUENCE [LARGE SCALE GENOMIC DNA]</scope>
    <source>
        <strain evidence="20 21">NSJ-6</strain>
    </source>
</reference>
<dbReference type="InterPro" id="IPR013815">
    <property type="entry name" value="ATP_grasp_subdomain_1"/>
</dbReference>
<keyword evidence="12 17" id="KW-0238">DNA-binding</keyword>
<keyword evidence="17" id="KW-0742">SOS response</keyword>
<keyword evidence="4 17" id="KW-0677">Repeat</keyword>
<keyword evidence="6 17" id="KW-0227">DNA damage</keyword>
<keyword evidence="9 17" id="KW-0862">Zinc</keyword>
<keyword evidence="11 17" id="KW-0267">Excision nuclease</keyword>
<feature type="zinc finger region" description="C4-type" evidence="17">
    <location>
        <begin position="740"/>
        <end position="766"/>
    </location>
</feature>
<evidence type="ECO:0000256" key="18">
    <source>
        <dbReference type="SAM" id="Coils"/>
    </source>
</evidence>
<keyword evidence="10 17" id="KW-0067">ATP-binding</keyword>
<evidence type="ECO:0000313" key="21">
    <source>
        <dbReference type="Proteomes" id="UP000596929"/>
    </source>
</evidence>
<dbReference type="PANTHER" id="PTHR43152">
    <property type="entry name" value="UVRABC SYSTEM PROTEIN A"/>
    <property type="match status" value="1"/>
</dbReference>
<keyword evidence="13 17" id="KW-0234">DNA repair</keyword>
<keyword evidence="3 17" id="KW-0479">Metal-binding</keyword>
<organism evidence="20 21">
    <name type="scientific">Clostridium hominis</name>
    <dbReference type="NCBI Taxonomy" id="2763036"/>
    <lineage>
        <taxon>Bacteria</taxon>
        <taxon>Bacillati</taxon>
        <taxon>Bacillota</taxon>
        <taxon>Clostridia</taxon>
        <taxon>Eubacteriales</taxon>
        <taxon>Clostridiaceae</taxon>
        <taxon>Clostridium</taxon>
    </lineage>
</organism>
<evidence type="ECO:0000256" key="9">
    <source>
        <dbReference type="ARBA" id="ARBA00022833"/>
    </source>
</evidence>
<keyword evidence="8 17" id="KW-0863">Zinc-finger</keyword>
<feature type="coiled-coil region" evidence="18">
    <location>
        <begin position="373"/>
        <end position="400"/>
    </location>
</feature>
<evidence type="ECO:0000256" key="12">
    <source>
        <dbReference type="ARBA" id="ARBA00023125"/>
    </source>
</evidence>
<dbReference type="Gene3D" id="3.40.50.300">
    <property type="entry name" value="P-loop containing nucleotide triphosphate hydrolases"/>
    <property type="match status" value="2"/>
</dbReference>
<evidence type="ECO:0000256" key="15">
    <source>
        <dbReference type="ARBA" id="ARBA00039316"/>
    </source>
</evidence>
<dbReference type="CDD" id="cd03271">
    <property type="entry name" value="ABC_UvrA_II"/>
    <property type="match status" value="1"/>
</dbReference>